<accession>A0ABD6H3M3</accession>
<organism evidence="3 5">
    <name type="scientific">Agrobacterium vitis</name>
    <name type="common">Rhizobium vitis</name>
    <dbReference type="NCBI Taxonomy" id="373"/>
    <lineage>
        <taxon>Bacteria</taxon>
        <taxon>Pseudomonadati</taxon>
        <taxon>Pseudomonadota</taxon>
        <taxon>Alphaproteobacteria</taxon>
        <taxon>Hyphomicrobiales</taxon>
        <taxon>Rhizobiaceae</taxon>
        <taxon>Rhizobium/Agrobacterium group</taxon>
        <taxon>Agrobacterium</taxon>
    </lineage>
</organism>
<name>A0ABD6H3M3_AGRVI</name>
<evidence type="ECO:0000259" key="1">
    <source>
        <dbReference type="Pfam" id="PF18566"/>
    </source>
</evidence>
<sequence>MAISGELRKSEPFDVARMPMLDADQIGHLRRIENLSLLLPDDWSGMQAKSTLQEDFGGLRFQLAYMSYALALTHRHRLPAAPGVFRKTFERLIEKILSPDVWTYWHYISTGNGVINAAQGELPAEWNPVIKDNIMYSAYVQSMSLLYHYIFNDDRYAQPGALTMEIKTLYWAAGGKKFVYDERSLNDHLYWMMVEKGYFGIACEPNCIFQICNQVPILGFRFHDLVYGGSLAKEVTDGYQRAWSDFGIASERGHFRMMVQEIERNLIPTEAPWIDFWLGSLMHAWNPELVKQHYPGQIAKWGEAGPDGTLWINEAPGIPTSLGFTSARDFGWAAVCASEVGDDDSLSRMLAYADRFLHRSWTDGGLHYRRHDASFDDQGLFRAMDPHTGNALLGYARLNVPGGLERLYAEPWDKAHFEEPALVEISDNADVLRARFERDAKSLVLTLAPRADRDGNVLLELGNIWGRGDWSLAADGEHVLSGNASELGKHSGAVGAKREGDILGLECALRAPTNFVLTFH</sequence>
<evidence type="ECO:0000313" key="3">
    <source>
        <dbReference type="EMBL" id="MUP09053.1"/>
    </source>
</evidence>
<gene>
    <name evidence="3" type="ORF">BBK91_004100</name>
    <name evidence="2" type="ORF">BBL17_006580</name>
</gene>
<reference evidence="4 5" key="1">
    <citation type="submission" date="2019-11" db="EMBL/GenBank/DDBJ databases">
        <title>Whole-genome sequencing of Allorhizobium vitis.</title>
        <authorList>
            <person name="Gan H.M."/>
            <person name="Savka M.A."/>
        </authorList>
    </citation>
    <scope>NUCLEOTIDE SEQUENCE [LARGE SCALE GENOMIC DNA]</scope>
    <source>
        <strain evidence="3 5">RF2/1</strain>
        <strain evidence="2 4">T1/7</strain>
    </source>
</reference>
<comment type="caution">
    <text evidence="3">The sequence shown here is derived from an EMBL/GenBank/DDBJ whole genome shotgun (WGS) entry which is preliminary data.</text>
</comment>
<feature type="domain" description="Linalool dehydratase/isomerase" evidence="1">
    <location>
        <begin position="60"/>
        <end position="373"/>
    </location>
</feature>
<dbReference type="InterPro" id="IPR041411">
    <property type="entry name" value="Ldi"/>
</dbReference>
<evidence type="ECO:0000313" key="5">
    <source>
        <dbReference type="Proteomes" id="UP000179536"/>
    </source>
</evidence>
<dbReference type="EMBL" id="MBFA02000002">
    <property type="protein sequence ID" value="MUP09053.1"/>
    <property type="molecule type" value="Genomic_DNA"/>
</dbReference>
<dbReference type="EMBL" id="MBFE02000003">
    <property type="protein sequence ID" value="MUO41449.1"/>
    <property type="molecule type" value="Genomic_DNA"/>
</dbReference>
<dbReference type="Proteomes" id="UP000179536">
    <property type="component" value="Unassembled WGS sequence"/>
</dbReference>
<evidence type="ECO:0000313" key="2">
    <source>
        <dbReference type="EMBL" id="MUO41449.1"/>
    </source>
</evidence>
<dbReference type="AlphaFoldDB" id="A0ABD6H3M3"/>
<dbReference type="RefSeq" id="WP_015918403.1">
    <property type="nucleotide sequence ID" value="NZ_MBFA02000002.1"/>
</dbReference>
<proteinExistence type="predicted"/>
<evidence type="ECO:0000313" key="4">
    <source>
        <dbReference type="Proteomes" id="UP000179454"/>
    </source>
</evidence>
<keyword evidence="4" id="KW-1185">Reference proteome</keyword>
<protein>
    <recommendedName>
        <fullName evidence="1">Linalool dehydratase/isomerase domain-containing protein</fullName>
    </recommendedName>
</protein>
<dbReference type="Proteomes" id="UP000179454">
    <property type="component" value="Unassembled WGS sequence"/>
</dbReference>
<dbReference type="Pfam" id="PF18566">
    <property type="entry name" value="Ldi"/>
    <property type="match status" value="1"/>
</dbReference>